<keyword evidence="4" id="KW-1003">Cell membrane</keyword>
<keyword evidence="6 22" id="KW-0808">Transferase</keyword>
<comment type="catalytic activity">
    <reaction evidence="1">
        <text>ATP + protein L-histidine = ADP + protein N-phospho-L-histidine.</text>
        <dbReference type="EC" id="2.7.13.3"/>
    </reaction>
</comment>
<keyword evidence="10" id="KW-0067">ATP-binding</keyword>
<dbReference type="PRINTS" id="PR00344">
    <property type="entry name" value="BCTRLSENSOR"/>
</dbReference>
<accession>B3QVC1</accession>
<protein>
    <recommendedName>
        <fullName evidence="3">histidine kinase</fullName>
        <ecNumber evidence="3">2.7.13.3</ecNumber>
    </recommendedName>
</protein>
<dbReference type="CDD" id="cd00130">
    <property type="entry name" value="PAS"/>
    <property type="match status" value="1"/>
</dbReference>
<dbReference type="Pfam" id="PF00512">
    <property type="entry name" value="HisKA"/>
    <property type="match status" value="1"/>
</dbReference>
<dbReference type="Gene3D" id="2.130.10.10">
    <property type="entry name" value="YVTN repeat-like/Quinoprotein amine dehydrogenase"/>
    <property type="match status" value="2"/>
</dbReference>
<reference evidence="22 23" key="1">
    <citation type="submission" date="2008-06" db="EMBL/GenBank/DDBJ databases">
        <title>Complete sequence of Chloroherpeton thalassium ATCC 35110.</title>
        <authorList>
            <consortium name="US DOE Joint Genome Institute"/>
            <person name="Lucas S."/>
            <person name="Copeland A."/>
            <person name="Lapidus A."/>
            <person name="Glavina del Rio T."/>
            <person name="Dalin E."/>
            <person name="Tice H."/>
            <person name="Bruce D."/>
            <person name="Goodwin L."/>
            <person name="Pitluck S."/>
            <person name="Schmutz J."/>
            <person name="Larimer F."/>
            <person name="Land M."/>
            <person name="Hauser L."/>
            <person name="Kyrpides N."/>
            <person name="Mikhailova N."/>
            <person name="Liu Z."/>
            <person name="Li T."/>
            <person name="Zhao F."/>
            <person name="Overmann J."/>
            <person name="Bryant D.A."/>
            <person name="Richardson P."/>
        </authorList>
    </citation>
    <scope>NUCLEOTIDE SEQUENCE [LARGE SCALE GENOMIC DNA]</scope>
    <source>
        <strain evidence="23">ATCC 35110 / GB-78</strain>
    </source>
</reference>
<dbReference type="SUPFAM" id="SSF55785">
    <property type="entry name" value="PYP-like sensor domain (PAS domain)"/>
    <property type="match status" value="1"/>
</dbReference>
<dbReference type="PROSITE" id="PS50112">
    <property type="entry name" value="PAS"/>
    <property type="match status" value="1"/>
</dbReference>
<dbReference type="eggNOG" id="COG0784">
    <property type="taxonomic scope" value="Bacteria"/>
</dbReference>
<keyword evidence="5 15" id="KW-0597">Phosphoprotein</keyword>
<dbReference type="FunFam" id="1.10.287.130:FF:000002">
    <property type="entry name" value="Two-component osmosensing histidine kinase"/>
    <property type="match status" value="1"/>
</dbReference>
<evidence type="ECO:0000259" key="21">
    <source>
        <dbReference type="PROSITE" id="PS50894"/>
    </source>
</evidence>
<dbReference type="EMBL" id="CP001100">
    <property type="protein sequence ID" value="ACF13075.1"/>
    <property type="molecule type" value="Genomic_DNA"/>
</dbReference>
<evidence type="ECO:0000256" key="8">
    <source>
        <dbReference type="ARBA" id="ARBA00022741"/>
    </source>
</evidence>
<evidence type="ECO:0000256" key="3">
    <source>
        <dbReference type="ARBA" id="ARBA00012438"/>
    </source>
</evidence>
<dbReference type="InterPro" id="IPR036890">
    <property type="entry name" value="HATPase_C_sf"/>
</dbReference>
<dbReference type="InterPro" id="IPR011006">
    <property type="entry name" value="CheY-like_superfamily"/>
</dbReference>
<feature type="domain" description="Histidine kinase" evidence="18">
    <location>
        <begin position="934"/>
        <end position="1185"/>
    </location>
</feature>
<dbReference type="PANTHER" id="PTHR45339:SF1">
    <property type="entry name" value="HYBRID SIGNAL TRANSDUCTION HISTIDINE KINASE J"/>
    <property type="match status" value="1"/>
</dbReference>
<dbReference type="InterPro" id="IPR003594">
    <property type="entry name" value="HATPase_dom"/>
</dbReference>
<keyword evidence="13" id="KW-0472">Membrane</keyword>
<dbReference type="eggNOG" id="COG5002">
    <property type="taxonomic scope" value="Bacteria"/>
</dbReference>
<evidence type="ECO:0000256" key="15">
    <source>
        <dbReference type="PROSITE-ProRule" id="PRU00169"/>
    </source>
</evidence>
<evidence type="ECO:0000256" key="10">
    <source>
        <dbReference type="ARBA" id="ARBA00022840"/>
    </source>
</evidence>
<dbReference type="Proteomes" id="UP000001208">
    <property type="component" value="Chromosome"/>
</dbReference>
<evidence type="ECO:0000256" key="2">
    <source>
        <dbReference type="ARBA" id="ARBA00004651"/>
    </source>
</evidence>
<keyword evidence="11" id="KW-1133">Transmembrane helix</keyword>
<dbReference type="InterPro" id="IPR036641">
    <property type="entry name" value="HPT_dom_sf"/>
</dbReference>
<feature type="signal peptide" evidence="17">
    <location>
        <begin position="1"/>
        <end position="27"/>
    </location>
</feature>
<evidence type="ECO:0000256" key="4">
    <source>
        <dbReference type="ARBA" id="ARBA00022475"/>
    </source>
</evidence>
<dbReference type="InterPro" id="IPR011110">
    <property type="entry name" value="Reg_prop"/>
</dbReference>
<dbReference type="HOGENOM" id="CLU_243213_0_0_10"/>
<dbReference type="CDD" id="cd00088">
    <property type="entry name" value="HPT"/>
    <property type="match status" value="1"/>
</dbReference>
<dbReference type="InterPro" id="IPR008207">
    <property type="entry name" value="Sig_transdc_His_kin_Hpt_dom"/>
</dbReference>
<keyword evidence="9 22" id="KW-0418">Kinase</keyword>
<dbReference type="InterPro" id="IPR005467">
    <property type="entry name" value="His_kinase_dom"/>
</dbReference>
<dbReference type="CDD" id="cd00082">
    <property type="entry name" value="HisKA"/>
    <property type="match status" value="1"/>
</dbReference>
<dbReference type="EC" id="2.7.13.3" evidence="3"/>
<dbReference type="PROSITE" id="PS50110">
    <property type="entry name" value="RESPONSE_REGULATORY"/>
    <property type="match status" value="2"/>
</dbReference>
<dbReference type="CDD" id="cd16922">
    <property type="entry name" value="HATPase_EvgS-ArcB-TorS-like"/>
    <property type="match status" value="1"/>
</dbReference>
<dbReference type="SUPFAM" id="SSF47226">
    <property type="entry name" value="Histidine-containing phosphotransfer domain, HPT domain"/>
    <property type="match status" value="1"/>
</dbReference>
<feature type="modified residue" description="4-aspartylphosphate" evidence="15">
    <location>
        <position position="1395"/>
    </location>
</feature>
<sequence>MLAGLRENIVAALVSLFFVFASTSAYAQNYRSFTYSNDQGLASNLTKAILQDENGGIWIGTDAGLAFYDGQAFSTQAQGLPSLYVKDLVMTASHRILVITDMGIGYLAREHTDYEYRELIHGGEAPTDSTVFFPKTAFEDSEGTLWISEPQSITRYSNGLLRRYYFEDVYGVKNNDFRSFLFAEDHYGRLMVASNNGQILYFDPIADAFRVLPLEKPAESFQINVFKSSKQRGLWVGSNLGLYKFEVEENFLNAAWKKVISLEDISSLAIESNGKMFIGTWLSGLYTWNPYSRNPEPQKITALPFNFITGLFIDRQNSLWVASDEGVGVVQETAFSPLAIESGNFFVRSVVATTANTILAVAHHGIFEISQNDGDYQIDKVFTNGTGRFYQPAGDSNGVWIAYHPGSISLFKRGKEIKTIKLGKNRRILRDYWPNQILSDKYSNIWTCQSGREVIRIDSTVAITTYGYKKGIVGKINVIKEVKNGKLYLGGSGGNSYLYEYDRVTDAFRNLSIELPVEKNIPFIVYDLDVDSKNTVWLGTSQGIFKYDRGRVVRDNIPNEIGKPVIKALAIDRYDRIWLGTEQGLLFYADGGVTRFTKQDGLPSSAIVHRALAFDKQSRLWVGTTGGLAYWQDGLPKVSKTPKPNLRAIFADEQPLALTAKNINSGKYANDVALKVSFVSLSYPGENLLYQTRLLGLQPDWSSPTPQTHVLIPPLPPGDYVLQIRAQQAGNLWSDVREYRISVAPSWYAQRWMGIVYVMILAGALVFLRKFRNTLREKSRADEEHQKLISLIELSSECILMVSLNGRVDFINAAGQWLLGVDANGEVAGGTWSHRIFEFIHEEDSIFFRRIVVPAVINQGQWSGELHFQHMKTKQQIPVLCSAFTIKHPVTGKPMAYAAISSDITIRKKVERELIEAREEALRAAQAKAEFLANMSHEIRTPMNAVIGMTGLLLDTPLTAEQREYVETIRSSGDALLTVINDILDFSKIESGKLELEQYPFTLRNAIEECIDIFSATAAEKHLELVYFIHEKVPTKVSGDVTRLRQILVNLVSNAVKFTKSGEVVLEVQLQQPREQNADERLMVFHDHDDDKYNYPQAALQQFDDKKCTLHFTVRDTGIGIPADRLERIFHSFSQVDASTTRKYGGTGLGLTISKHLCELMNGKMWVESELGKGSTFHFTITLERLPDTKGEYSSKLAGKHALIVDDNATNRRILSLQSATWGMSSHTVGSGKNALELIHSGMHFDVGILDFHMPEMDGLMLAMELRKLPQTQDLPLVMLTSAGNRETVSETVGVGFSAFLNKPIKQSQLYDVLTDVFQKGELPVREKPKPKTKVSIDLAREIPLRILIAEDNVVNQKLVLRILEKVGYRADVAANGAEVIEALKSKTYDLILMDVQMPEMDGLTATRYICQNWPRLERPFIIAMTANAMKGDREACLEAGMDDYLSKPVRFDDLQKALDKWGHELEHKNRTGARLRDEQMLAPSKEASRNSQANVALSRQEIEPDTPVIDPYTLACLRDMCQGNSASKLSDIIDMFISDTNRQIGQLGQSTNDAESISHLAHSLKGSCLMVGATQVADVCLKIEKLGKSGRTDGIEPLLVQLKQNFEIAQTELLRLSEEEPKNEKTQK</sequence>
<dbReference type="SMART" id="SM00448">
    <property type="entry name" value="REC"/>
    <property type="match status" value="2"/>
</dbReference>
<dbReference type="Pfam" id="PF01627">
    <property type="entry name" value="Hpt"/>
    <property type="match status" value="1"/>
</dbReference>
<keyword evidence="17" id="KW-0732">Signal</keyword>
<evidence type="ECO:0000259" key="18">
    <source>
        <dbReference type="PROSITE" id="PS50109"/>
    </source>
</evidence>
<dbReference type="InterPro" id="IPR000014">
    <property type="entry name" value="PAS"/>
</dbReference>
<dbReference type="CDD" id="cd17546">
    <property type="entry name" value="REC_hyHK_CKI1_RcsC-like"/>
    <property type="match status" value="1"/>
</dbReference>
<evidence type="ECO:0000256" key="6">
    <source>
        <dbReference type="ARBA" id="ARBA00022679"/>
    </source>
</evidence>
<dbReference type="STRING" id="517418.Ctha_0605"/>
<feature type="modified residue" description="4-aspartylphosphate" evidence="15">
    <location>
        <position position="1251"/>
    </location>
</feature>
<dbReference type="Pfam" id="PF07494">
    <property type="entry name" value="Reg_prop"/>
    <property type="match status" value="1"/>
</dbReference>
<keyword evidence="7" id="KW-0812">Transmembrane</keyword>
<dbReference type="PANTHER" id="PTHR45339">
    <property type="entry name" value="HYBRID SIGNAL TRANSDUCTION HISTIDINE KINASE J"/>
    <property type="match status" value="1"/>
</dbReference>
<evidence type="ECO:0000256" key="7">
    <source>
        <dbReference type="ARBA" id="ARBA00022692"/>
    </source>
</evidence>
<feature type="coiled-coil region" evidence="16">
    <location>
        <begin position="907"/>
        <end position="935"/>
    </location>
</feature>
<dbReference type="Gene3D" id="3.30.450.20">
    <property type="entry name" value="PAS domain"/>
    <property type="match status" value="1"/>
</dbReference>
<evidence type="ECO:0000259" key="19">
    <source>
        <dbReference type="PROSITE" id="PS50110"/>
    </source>
</evidence>
<dbReference type="RefSeq" id="WP_012499159.1">
    <property type="nucleotide sequence ID" value="NC_011026.1"/>
</dbReference>
<dbReference type="GO" id="GO:0000155">
    <property type="term" value="F:phosphorelay sensor kinase activity"/>
    <property type="evidence" value="ECO:0007669"/>
    <property type="project" value="InterPro"/>
</dbReference>
<evidence type="ECO:0000256" key="1">
    <source>
        <dbReference type="ARBA" id="ARBA00000085"/>
    </source>
</evidence>
<feature type="chain" id="PRO_5002795817" description="histidine kinase" evidence="17">
    <location>
        <begin position="28"/>
        <end position="1629"/>
    </location>
</feature>
<evidence type="ECO:0000256" key="13">
    <source>
        <dbReference type="ARBA" id="ARBA00023136"/>
    </source>
</evidence>
<dbReference type="SUPFAM" id="SSF63829">
    <property type="entry name" value="Calcium-dependent phosphotriesterase"/>
    <property type="match status" value="3"/>
</dbReference>
<feature type="modified residue" description="Phosphohistidine" evidence="14">
    <location>
        <position position="1563"/>
    </location>
</feature>
<evidence type="ECO:0000313" key="22">
    <source>
        <dbReference type="EMBL" id="ACF13075.1"/>
    </source>
</evidence>
<name>B3QVC1_CHLT3</name>
<dbReference type="GO" id="GO:0005524">
    <property type="term" value="F:ATP binding"/>
    <property type="evidence" value="ECO:0007669"/>
    <property type="project" value="UniProtKB-KW"/>
</dbReference>
<dbReference type="SUPFAM" id="SSF47384">
    <property type="entry name" value="Homodimeric domain of signal transducing histidine kinase"/>
    <property type="match status" value="1"/>
</dbReference>
<evidence type="ECO:0000256" key="14">
    <source>
        <dbReference type="PROSITE-ProRule" id="PRU00110"/>
    </source>
</evidence>
<dbReference type="Gene3D" id="3.40.50.2300">
    <property type="match status" value="2"/>
</dbReference>
<dbReference type="InterPro" id="IPR001789">
    <property type="entry name" value="Sig_transdc_resp-reg_receiver"/>
</dbReference>
<feature type="domain" description="Response regulatory" evidence="19">
    <location>
        <begin position="1346"/>
        <end position="1463"/>
    </location>
</feature>
<keyword evidence="8" id="KW-0547">Nucleotide-binding</keyword>
<dbReference type="eggNOG" id="COG3292">
    <property type="taxonomic scope" value="Bacteria"/>
</dbReference>
<evidence type="ECO:0000256" key="12">
    <source>
        <dbReference type="ARBA" id="ARBA00023012"/>
    </source>
</evidence>
<dbReference type="SMART" id="SM00388">
    <property type="entry name" value="HisKA"/>
    <property type="match status" value="1"/>
</dbReference>
<evidence type="ECO:0000256" key="16">
    <source>
        <dbReference type="SAM" id="Coils"/>
    </source>
</evidence>
<dbReference type="Gene3D" id="3.30.565.10">
    <property type="entry name" value="Histidine kinase-like ATPase, C-terminal domain"/>
    <property type="match status" value="1"/>
</dbReference>
<dbReference type="Gene3D" id="1.20.120.160">
    <property type="entry name" value="HPT domain"/>
    <property type="match status" value="1"/>
</dbReference>
<dbReference type="Pfam" id="PF00072">
    <property type="entry name" value="Response_reg"/>
    <property type="match status" value="2"/>
</dbReference>
<organism evidence="22 23">
    <name type="scientific">Chloroherpeton thalassium (strain ATCC 35110 / GB-78)</name>
    <dbReference type="NCBI Taxonomy" id="517418"/>
    <lineage>
        <taxon>Bacteria</taxon>
        <taxon>Pseudomonadati</taxon>
        <taxon>Chlorobiota</taxon>
        <taxon>Chlorobiia</taxon>
        <taxon>Chlorobiales</taxon>
        <taxon>Chloroherpetonaceae</taxon>
        <taxon>Chloroherpeton</taxon>
    </lineage>
</organism>
<gene>
    <name evidence="22" type="ordered locus">Ctha_0605</name>
</gene>
<evidence type="ECO:0000256" key="9">
    <source>
        <dbReference type="ARBA" id="ARBA00022777"/>
    </source>
</evidence>
<dbReference type="CDD" id="cd00156">
    <property type="entry name" value="REC"/>
    <property type="match status" value="1"/>
</dbReference>
<dbReference type="InterPro" id="IPR011123">
    <property type="entry name" value="Y_Y_Y"/>
</dbReference>
<dbReference type="InterPro" id="IPR003661">
    <property type="entry name" value="HisK_dim/P_dom"/>
</dbReference>
<feature type="domain" description="PAS" evidence="20">
    <location>
        <begin position="784"/>
        <end position="860"/>
    </location>
</feature>
<dbReference type="InterPro" id="IPR036097">
    <property type="entry name" value="HisK_dim/P_sf"/>
</dbReference>
<dbReference type="SMART" id="SM00073">
    <property type="entry name" value="HPT"/>
    <property type="match status" value="1"/>
</dbReference>
<dbReference type="Gene3D" id="1.10.287.130">
    <property type="match status" value="1"/>
</dbReference>
<dbReference type="SUPFAM" id="SSF52172">
    <property type="entry name" value="CheY-like"/>
    <property type="match status" value="2"/>
</dbReference>
<evidence type="ECO:0000256" key="5">
    <source>
        <dbReference type="ARBA" id="ARBA00022553"/>
    </source>
</evidence>
<dbReference type="GO" id="GO:0005886">
    <property type="term" value="C:plasma membrane"/>
    <property type="evidence" value="ECO:0007669"/>
    <property type="project" value="UniProtKB-SubCell"/>
</dbReference>
<dbReference type="InterPro" id="IPR004358">
    <property type="entry name" value="Sig_transdc_His_kin-like_C"/>
</dbReference>
<dbReference type="SMART" id="SM00387">
    <property type="entry name" value="HATPase_c"/>
    <property type="match status" value="1"/>
</dbReference>
<evidence type="ECO:0000256" key="17">
    <source>
        <dbReference type="SAM" id="SignalP"/>
    </source>
</evidence>
<dbReference type="KEGG" id="cts:Ctha_0605"/>
<proteinExistence type="predicted"/>
<dbReference type="Pfam" id="PF07495">
    <property type="entry name" value="Y_Y_Y"/>
    <property type="match status" value="1"/>
</dbReference>
<dbReference type="Pfam" id="PF02518">
    <property type="entry name" value="HATPase_c"/>
    <property type="match status" value="1"/>
</dbReference>
<keyword evidence="12" id="KW-0902">Two-component regulatory system</keyword>
<dbReference type="eggNOG" id="COG2198">
    <property type="taxonomic scope" value="Bacteria"/>
</dbReference>
<feature type="domain" description="HPt" evidence="21">
    <location>
        <begin position="1526"/>
        <end position="1617"/>
    </location>
</feature>
<dbReference type="Gene3D" id="2.60.40.10">
    <property type="entry name" value="Immunoglobulins"/>
    <property type="match status" value="1"/>
</dbReference>
<dbReference type="PROSITE" id="PS50894">
    <property type="entry name" value="HPT"/>
    <property type="match status" value="1"/>
</dbReference>
<feature type="domain" description="Response regulatory" evidence="19">
    <location>
        <begin position="1201"/>
        <end position="1318"/>
    </location>
</feature>
<evidence type="ECO:0000259" key="20">
    <source>
        <dbReference type="PROSITE" id="PS50112"/>
    </source>
</evidence>
<dbReference type="InterPro" id="IPR035965">
    <property type="entry name" value="PAS-like_dom_sf"/>
</dbReference>
<keyword evidence="23" id="KW-1185">Reference proteome</keyword>
<evidence type="ECO:0000256" key="11">
    <source>
        <dbReference type="ARBA" id="ARBA00022989"/>
    </source>
</evidence>
<dbReference type="PROSITE" id="PS50109">
    <property type="entry name" value="HIS_KIN"/>
    <property type="match status" value="1"/>
</dbReference>
<keyword evidence="16" id="KW-0175">Coiled coil</keyword>
<evidence type="ECO:0000313" key="23">
    <source>
        <dbReference type="Proteomes" id="UP000001208"/>
    </source>
</evidence>
<dbReference type="InterPro" id="IPR013783">
    <property type="entry name" value="Ig-like_fold"/>
</dbReference>
<comment type="subcellular location">
    <subcellularLocation>
        <location evidence="2">Cell membrane</location>
        <topology evidence="2">Multi-pass membrane protein</topology>
    </subcellularLocation>
</comment>
<dbReference type="InterPro" id="IPR015943">
    <property type="entry name" value="WD40/YVTN_repeat-like_dom_sf"/>
</dbReference>
<dbReference type="OrthoDB" id="593752at2"/>
<dbReference type="SUPFAM" id="SSF55874">
    <property type="entry name" value="ATPase domain of HSP90 chaperone/DNA topoisomerase II/histidine kinase"/>
    <property type="match status" value="1"/>
</dbReference>